<evidence type="ECO:0000313" key="1">
    <source>
        <dbReference type="EMBL" id="BBU83166.1"/>
    </source>
</evidence>
<reference evidence="1 2" key="1">
    <citation type="submission" date="2020-01" db="EMBL/GenBank/DDBJ databases">
        <title>Dynamics of blaIMP-6 dissemination in carbapenem resistant Enterobacteriacea isolated from regional surveillance in Osaka, Japan.</title>
        <authorList>
            <person name="Abe R."/>
            <person name="Akeda Y."/>
            <person name="Sugawara Y."/>
            <person name="Yamamoto N."/>
            <person name="Tomono K."/>
            <person name="Takeuchi D."/>
            <person name="Kawahara R."/>
            <person name="Hamada S."/>
        </authorList>
    </citation>
    <scope>NUCLEOTIDE SEQUENCE [LARGE SCALE GENOMIC DNA]</scope>
    <source>
        <strain evidence="1 2">E300</strain>
    </source>
</reference>
<dbReference type="EMBL" id="AP022360">
    <property type="protein sequence ID" value="BBU83166.1"/>
    <property type="molecule type" value="Genomic_DNA"/>
</dbReference>
<gene>
    <name evidence="1" type="ORF">EIMP300_45660</name>
</gene>
<dbReference type="InterPro" id="IPR009797">
    <property type="entry name" value="DUF1367"/>
</dbReference>
<dbReference type="AlphaFoldDB" id="A0A8S0FRY5"/>
<dbReference type="Proteomes" id="UP000467488">
    <property type="component" value="Chromosome"/>
</dbReference>
<evidence type="ECO:0000313" key="2">
    <source>
        <dbReference type="Proteomes" id="UP000467488"/>
    </source>
</evidence>
<dbReference type="Pfam" id="PF07105">
    <property type="entry name" value="DUF1367"/>
    <property type="match status" value="1"/>
</dbReference>
<name>A0A8S0FRY5_ECOLX</name>
<protein>
    <recommendedName>
        <fullName evidence="3">DUF1367 family protein</fullName>
    </recommendedName>
</protein>
<accession>A0A8S0FRY5</accession>
<evidence type="ECO:0008006" key="3">
    <source>
        <dbReference type="Google" id="ProtNLM"/>
    </source>
</evidence>
<proteinExistence type="predicted"/>
<sequence length="230" mass="25916">MAQHSFIRVSGGSLIPATPDTQRWLTERVKPGALFEIVVYADFKQARNPAFHRKFFSLLNLGFDYWHPSGGAISPAERELVHGYVKLLAYYGGHGDVMAELADQYLLDESEKRAGSISAVKSFEAFRAWAIMEAGFYDVHQMPDGSLMRVPRSISFAAMDDLEFGQLYSAVLDVLWNYILFRTFASQEAAENAAAQLLDYTSVEKKNRPEKSCTQSRLYCAYPRCVQSQS</sequence>
<organism evidence="1 2">
    <name type="scientific">Escherichia coli</name>
    <dbReference type="NCBI Taxonomy" id="562"/>
    <lineage>
        <taxon>Bacteria</taxon>
        <taxon>Pseudomonadati</taxon>
        <taxon>Pseudomonadota</taxon>
        <taxon>Gammaproteobacteria</taxon>
        <taxon>Enterobacterales</taxon>
        <taxon>Enterobacteriaceae</taxon>
        <taxon>Escherichia</taxon>
    </lineage>
</organism>